<sequence>MDETSLTGLVVDSPRVTDLSPLVETVRRCKGTCDGQLNTGKTGSDQRGDPLSHTVSQKLEGDGINE</sequence>
<accession>A0A382WNJ3</accession>
<feature type="region of interest" description="Disordered" evidence="1">
    <location>
        <begin position="33"/>
        <end position="66"/>
    </location>
</feature>
<dbReference type="EMBL" id="UINC01161332">
    <property type="protein sequence ID" value="SVD60457.1"/>
    <property type="molecule type" value="Genomic_DNA"/>
</dbReference>
<reference evidence="2" key="1">
    <citation type="submission" date="2018-05" db="EMBL/GenBank/DDBJ databases">
        <authorList>
            <person name="Lanie J.A."/>
            <person name="Ng W.-L."/>
            <person name="Kazmierczak K.M."/>
            <person name="Andrzejewski T.M."/>
            <person name="Davidsen T.M."/>
            <person name="Wayne K.J."/>
            <person name="Tettelin H."/>
            <person name="Glass J.I."/>
            <person name="Rusch D."/>
            <person name="Podicherti R."/>
            <person name="Tsui H.-C.T."/>
            <person name="Winkler M.E."/>
        </authorList>
    </citation>
    <scope>NUCLEOTIDE SEQUENCE</scope>
</reference>
<organism evidence="2">
    <name type="scientific">marine metagenome</name>
    <dbReference type="NCBI Taxonomy" id="408172"/>
    <lineage>
        <taxon>unclassified sequences</taxon>
        <taxon>metagenomes</taxon>
        <taxon>ecological metagenomes</taxon>
    </lineage>
</organism>
<proteinExistence type="predicted"/>
<evidence type="ECO:0000313" key="2">
    <source>
        <dbReference type="EMBL" id="SVD60457.1"/>
    </source>
</evidence>
<name>A0A382WNJ3_9ZZZZ</name>
<protein>
    <submittedName>
        <fullName evidence="2">Uncharacterized protein</fullName>
    </submittedName>
</protein>
<gene>
    <name evidence="2" type="ORF">METZ01_LOCUS413311</name>
</gene>
<evidence type="ECO:0000256" key="1">
    <source>
        <dbReference type="SAM" id="MobiDB-lite"/>
    </source>
</evidence>
<dbReference type="AlphaFoldDB" id="A0A382WNJ3"/>